<feature type="transmembrane region" description="Helical" evidence="18">
    <location>
        <begin position="123"/>
        <end position="144"/>
    </location>
</feature>
<feature type="signal peptide" evidence="19">
    <location>
        <begin position="1"/>
        <end position="27"/>
    </location>
</feature>
<dbReference type="EMBL" id="JBJQOH010000001">
    <property type="protein sequence ID" value="KAL3702063.1"/>
    <property type="molecule type" value="Genomic_DNA"/>
</dbReference>
<feature type="transmembrane region" description="Helical" evidence="18">
    <location>
        <begin position="553"/>
        <end position="575"/>
    </location>
</feature>
<reference evidence="21 22" key="1">
    <citation type="submission" date="2024-09" db="EMBL/GenBank/DDBJ databases">
        <title>Chromosome-scale assembly of Riccia sorocarpa.</title>
        <authorList>
            <person name="Paukszto L."/>
        </authorList>
    </citation>
    <scope>NUCLEOTIDE SEQUENCE [LARGE SCALE GENOMIC DNA]</scope>
    <source>
        <strain evidence="21">LP-2024</strain>
        <tissue evidence="21">Aerial parts of the thallus</tissue>
    </source>
</reference>
<feature type="transmembrane region" description="Helical" evidence="18">
    <location>
        <begin position="88"/>
        <end position="111"/>
    </location>
</feature>
<evidence type="ECO:0000256" key="5">
    <source>
        <dbReference type="ARBA" id="ARBA00022475"/>
    </source>
</evidence>
<dbReference type="PROSITE" id="PS50222">
    <property type="entry name" value="EF_HAND_2"/>
    <property type="match status" value="2"/>
</dbReference>
<evidence type="ECO:0000256" key="10">
    <source>
        <dbReference type="ARBA" id="ARBA00022837"/>
    </source>
</evidence>
<evidence type="ECO:0000256" key="9">
    <source>
        <dbReference type="ARBA" id="ARBA00022737"/>
    </source>
</evidence>
<keyword evidence="16" id="KW-0739">Sodium transport</keyword>
<dbReference type="SUPFAM" id="SSF47473">
    <property type="entry name" value="EF-hand"/>
    <property type="match status" value="1"/>
</dbReference>
<evidence type="ECO:0000256" key="16">
    <source>
        <dbReference type="ARBA" id="ARBA00023201"/>
    </source>
</evidence>
<keyword evidence="9" id="KW-0677">Repeat</keyword>
<evidence type="ECO:0000256" key="19">
    <source>
        <dbReference type="SAM" id="SignalP"/>
    </source>
</evidence>
<dbReference type="Pfam" id="PF13499">
    <property type="entry name" value="EF-hand_7"/>
    <property type="match status" value="1"/>
</dbReference>
<evidence type="ECO:0000256" key="12">
    <source>
        <dbReference type="ARBA" id="ARBA00023016"/>
    </source>
</evidence>
<feature type="domain" description="EF-hand" evidence="20">
    <location>
        <begin position="332"/>
        <end position="362"/>
    </location>
</feature>
<dbReference type="InterPro" id="IPR002048">
    <property type="entry name" value="EF_hand_dom"/>
</dbReference>
<organism evidence="21 22">
    <name type="scientific">Riccia sorocarpa</name>
    <dbReference type="NCBI Taxonomy" id="122646"/>
    <lineage>
        <taxon>Eukaryota</taxon>
        <taxon>Viridiplantae</taxon>
        <taxon>Streptophyta</taxon>
        <taxon>Embryophyta</taxon>
        <taxon>Marchantiophyta</taxon>
        <taxon>Marchantiopsida</taxon>
        <taxon>Marchantiidae</taxon>
        <taxon>Marchantiales</taxon>
        <taxon>Ricciaceae</taxon>
        <taxon>Riccia</taxon>
    </lineage>
</organism>
<keyword evidence="19" id="KW-0732">Signal</keyword>
<keyword evidence="15 18" id="KW-0472">Membrane</keyword>
<dbReference type="FunFam" id="1.20.1420.30:FF:000019">
    <property type="entry name" value="Sodium/calcium exchanger NCL2"/>
    <property type="match status" value="1"/>
</dbReference>
<evidence type="ECO:0000256" key="8">
    <source>
        <dbReference type="ARBA" id="ARBA00022723"/>
    </source>
</evidence>
<dbReference type="PROSITE" id="PS00018">
    <property type="entry name" value="EF_HAND_1"/>
    <property type="match status" value="2"/>
</dbReference>
<gene>
    <name evidence="21" type="ORF">R1sor_020085</name>
</gene>
<dbReference type="GO" id="GO:0006814">
    <property type="term" value="P:sodium ion transport"/>
    <property type="evidence" value="ECO:0007669"/>
    <property type="project" value="UniProtKB-KW"/>
</dbReference>
<keyword evidence="6" id="KW-0109">Calcium transport</keyword>
<evidence type="ECO:0000256" key="7">
    <source>
        <dbReference type="ARBA" id="ARBA00022692"/>
    </source>
</evidence>
<dbReference type="AlphaFoldDB" id="A0ABD3IEF7"/>
<evidence type="ECO:0000256" key="14">
    <source>
        <dbReference type="ARBA" id="ARBA00023065"/>
    </source>
</evidence>
<feature type="transmembrane region" description="Helical" evidence="18">
    <location>
        <begin position="233"/>
        <end position="254"/>
    </location>
</feature>
<dbReference type="InterPro" id="IPR018247">
    <property type="entry name" value="EF_Hand_1_Ca_BS"/>
</dbReference>
<comment type="similarity">
    <text evidence="2">Belongs to the Ca(2+):cation antiporter (CaCA) (TC 2.A.19) family.</text>
</comment>
<evidence type="ECO:0000256" key="15">
    <source>
        <dbReference type="ARBA" id="ARBA00023136"/>
    </source>
</evidence>
<feature type="transmembrane region" description="Helical" evidence="18">
    <location>
        <begin position="164"/>
        <end position="185"/>
    </location>
</feature>
<feature type="transmembrane region" description="Helical" evidence="18">
    <location>
        <begin position="587"/>
        <end position="603"/>
    </location>
</feature>
<dbReference type="Proteomes" id="UP001633002">
    <property type="component" value="Unassembled WGS sequence"/>
</dbReference>
<keyword evidence="10" id="KW-0106">Calcium</keyword>
<dbReference type="GO" id="GO:0005886">
    <property type="term" value="C:plasma membrane"/>
    <property type="evidence" value="ECO:0007669"/>
    <property type="project" value="UniProtKB-SubCell"/>
</dbReference>
<feature type="chain" id="PRO_5044810333" description="EF-hand domain-containing protein" evidence="19">
    <location>
        <begin position="28"/>
        <end position="636"/>
    </location>
</feature>
<dbReference type="CDD" id="cd00051">
    <property type="entry name" value="EFh"/>
    <property type="match status" value="1"/>
</dbReference>
<evidence type="ECO:0000256" key="4">
    <source>
        <dbReference type="ARBA" id="ARBA00022449"/>
    </source>
</evidence>
<feature type="transmembrane region" description="Helical" evidence="18">
    <location>
        <begin position="260"/>
        <end position="279"/>
    </location>
</feature>
<evidence type="ECO:0000256" key="3">
    <source>
        <dbReference type="ARBA" id="ARBA00022448"/>
    </source>
</evidence>
<evidence type="ECO:0000259" key="20">
    <source>
        <dbReference type="PROSITE" id="PS50222"/>
    </source>
</evidence>
<dbReference type="InterPro" id="IPR011992">
    <property type="entry name" value="EF-hand-dom_pair"/>
</dbReference>
<keyword evidence="14" id="KW-0406">Ion transport</keyword>
<dbReference type="SMART" id="SM00054">
    <property type="entry name" value="EFh"/>
    <property type="match status" value="2"/>
</dbReference>
<keyword evidence="5" id="KW-1003">Cell membrane</keyword>
<dbReference type="PANTHER" id="PTHR31503:SF81">
    <property type="entry name" value="EF-HAND DOMAIN-CONTAINING PROTEIN"/>
    <property type="match status" value="1"/>
</dbReference>
<keyword evidence="13" id="KW-0915">Sodium</keyword>
<comment type="caution">
    <text evidence="21">The sequence shown here is derived from an EMBL/GenBank/DDBJ whole genome shotgun (WGS) entry which is preliminary data.</text>
</comment>
<dbReference type="InterPro" id="IPR044880">
    <property type="entry name" value="NCX_ion-bd_dom_sf"/>
</dbReference>
<evidence type="ECO:0000256" key="2">
    <source>
        <dbReference type="ARBA" id="ARBA00008170"/>
    </source>
</evidence>
<dbReference type="Gene3D" id="1.10.238.10">
    <property type="entry name" value="EF-hand"/>
    <property type="match status" value="1"/>
</dbReference>
<keyword evidence="3" id="KW-0813">Transport</keyword>
<dbReference type="PANTHER" id="PTHR31503">
    <property type="entry name" value="VACUOLAR CALCIUM ION TRANSPORTER"/>
    <property type="match status" value="1"/>
</dbReference>
<evidence type="ECO:0000256" key="18">
    <source>
        <dbReference type="SAM" id="Phobius"/>
    </source>
</evidence>
<dbReference type="GO" id="GO:0005774">
    <property type="term" value="C:vacuolar membrane"/>
    <property type="evidence" value="ECO:0007669"/>
    <property type="project" value="UniProtKB-ARBA"/>
</dbReference>
<keyword evidence="4" id="KW-0050">Antiport</keyword>
<evidence type="ECO:0000256" key="17">
    <source>
        <dbReference type="SAM" id="MobiDB-lite"/>
    </source>
</evidence>
<evidence type="ECO:0000313" key="21">
    <source>
        <dbReference type="EMBL" id="KAL3702063.1"/>
    </source>
</evidence>
<feature type="transmembrane region" description="Helical" evidence="18">
    <location>
        <begin position="518"/>
        <end position="541"/>
    </location>
</feature>
<evidence type="ECO:0000256" key="6">
    <source>
        <dbReference type="ARBA" id="ARBA00022568"/>
    </source>
</evidence>
<feature type="transmembrane region" description="Helical" evidence="18">
    <location>
        <begin position="610"/>
        <end position="633"/>
    </location>
</feature>
<sequence length="636" mass="69760">MESCRRQPLGRTICVFVFLSLALVCHARIPSSAARESEEISNVEGSGVLRLESDLSSSEDLVIEQSKWSALQEYLFAEELTECEENYGIFPCSTSLGGNIFLLLVYGFCLLKAAQFLSEGSELLLTVLNPGLIGGLLLPILGALPDALLILVSGLSASAEEAQAQVLVGMGLLAGSTIMLLTLLWGSSLIAGRCDLEPGYGGQLYAKDRQLTKGFSLTETGVTTDQQTRVSSWIMMVTVLPYLVAQSPVIFGWGAEASRITVLLGCVLALIGLASYCTYQVTFPWIQQRWIYRARLKLHKVHALHRMSSYAQRNTLGNLLQADGRTPDTYVLYKLFESFDTNQDKYLSVEEVRALIVGLGIVSQQDIPEEEVVNSWMAELDVNNSGKMSQDEFVTGMKKWIESFDLPQQRPQPKRKNTIRRSETVTESNGAPEHDVPHLFFGRQREEAEQSYNALLNDQGGNEEDSDEEEKHAPTRGQVILTAVLYLVAGALIAGIMADPLVGAIGNFSKKSGISPFFISFVATPMATNSSEAISSILFALKKKKKNISMTYSQIYGGVTMNNTMCLAIFLAVVYSRGLTWDFSSEVLVVVIATVVIGVLASVRVTFPLWMALVALALYPLSIALVAILDYVFGWQ</sequence>
<dbReference type="GO" id="GO:0015369">
    <property type="term" value="F:calcium:proton antiporter activity"/>
    <property type="evidence" value="ECO:0007669"/>
    <property type="project" value="UniProtKB-ARBA"/>
</dbReference>
<evidence type="ECO:0000313" key="22">
    <source>
        <dbReference type="Proteomes" id="UP001633002"/>
    </source>
</evidence>
<feature type="domain" description="EF-hand" evidence="20">
    <location>
        <begin position="368"/>
        <end position="403"/>
    </location>
</feature>
<proteinExistence type="inferred from homology"/>
<dbReference type="InterPro" id="IPR004713">
    <property type="entry name" value="CaH_exchang"/>
</dbReference>
<keyword evidence="11 18" id="KW-1133">Transmembrane helix</keyword>
<feature type="region of interest" description="Disordered" evidence="17">
    <location>
        <begin position="404"/>
        <end position="437"/>
    </location>
</feature>
<keyword evidence="7 18" id="KW-0812">Transmembrane</keyword>
<dbReference type="Pfam" id="PF01699">
    <property type="entry name" value="Na_Ca_ex"/>
    <property type="match status" value="2"/>
</dbReference>
<keyword evidence="22" id="KW-1185">Reference proteome</keyword>
<dbReference type="Gene3D" id="1.20.1420.30">
    <property type="entry name" value="NCX, central ion-binding region"/>
    <property type="match status" value="1"/>
</dbReference>
<feature type="transmembrane region" description="Helical" evidence="18">
    <location>
        <begin position="479"/>
        <end position="498"/>
    </location>
</feature>
<evidence type="ECO:0000256" key="1">
    <source>
        <dbReference type="ARBA" id="ARBA00004651"/>
    </source>
</evidence>
<keyword evidence="8" id="KW-0479">Metal-binding</keyword>
<dbReference type="GO" id="GO:0046872">
    <property type="term" value="F:metal ion binding"/>
    <property type="evidence" value="ECO:0007669"/>
    <property type="project" value="UniProtKB-KW"/>
</dbReference>
<evidence type="ECO:0000256" key="11">
    <source>
        <dbReference type="ARBA" id="ARBA00022989"/>
    </source>
</evidence>
<keyword evidence="12" id="KW-0346">Stress response</keyword>
<accession>A0ABD3IEF7</accession>
<protein>
    <recommendedName>
        <fullName evidence="20">EF-hand domain-containing protein</fullName>
    </recommendedName>
</protein>
<name>A0ABD3IEF7_9MARC</name>
<comment type="subcellular location">
    <subcellularLocation>
        <location evidence="1">Cell membrane</location>
        <topology evidence="1">Multi-pass membrane protein</topology>
    </subcellularLocation>
</comment>
<evidence type="ECO:0000256" key="13">
    <source>
        <dbReference type="ARBA" id="ARBA00023053"/>
    </source>
</evidence>
<dbReference type="InterPro" id="IPR004837">
    <property type="entry name" value="NaCa_Exmemb"/>
</dbReference>